<organism evidence="1 2">
    <name type="scientific">Ornithinimicrobium pratense</name>
    <dbReference type="NCBI Taxonomy" id="2593973"/>
    <lineage>
        <taxon>Bacteria</taxon>
        <taxon>Bacillati</taxon>
        <taxon>Actinomycetota</taxon>
        <taxon>Actinomycetes</taxon>
        <taxon>Micrococcales</taxon>
        <taxon>Ornithinimicrobiaceae</taxon>
        <taxon>Ornithinimicrobium</taxon>
    </lineage>
</organism>
<evidence type="ECO:0000313" key="2">
    <source>
        <dbReference type="Proteomes" id="UP000326546"/>
    </source>
</evidence>
<dbReference type="EMBL" id="CP044427">
    <property type="protein sequence ID" value="QFG70241.1"/>
    <property type="molecule type" value="Genomic_DNA"/>
</dbReference>
<dbReference type="Proteomes" id="UP000326546">
    <property type="component" value="Chromosome"/>
</dbReference>
<gene>
    <name evidence="1" type="ORF">FY030_08655</name>
</gene>
<reference evidence="1 2" key="1">
    <citation type="submission" date="2019-09" db="EMBL/GenBank/DDBJ databases">
        <title>Serinicoccus pratensis sp. nov., isolated from meadow soil.</title>
        <authorList>
            <person name="Zhang W."/>
        </authorList>
    </citation>
    <scope>NUCLEOTIDE SEQUENCE [LARGE SCALE GENOMIC DNA]</scope>
    <source>
        <strain evidence="1 2">W204</strain>
    </source>
</reference>
<dbReference type="OrthoDB" id="3268903at2"/>
<accession>A0A5J6VAD8</accession>
<proteinExistence type="predicted"/>
<dbReference type="InterPro" id="IPR017519">
    <property type="entry name" value="CHP03085"/>
</dbReference>
<keyword evidence="2" id="KW-1185">Reference proteome</keyword>
<dbReference type="NCBIfam" id="TIGR03085">
    <property type="entry name" value="TIGR03085 family metal-binding protein"/>
    <property type="match status" value="1"/>
</dbReference>
<dbReference type="KEGG" id="serw:FY030_08655"/>
<evidence type="ECO:0000313" key="1">
    <source>
        <dbReference type="EMBL" id="QFG70241.1"/>
    </source>
</evidence>
<dbReference type="SUPFAM" id="SSF109854">
    <property type="entry name" value="DinB/YfiT-like putative metalloenzymes"/>
    <property type="match status" value="1"/>
</dbReference>
<dbReference type="InterPro" id="IPR017517">
    <property type="entry name" value="Maleyloyr_isom"/>
</dbReference>
<sequence>MPSSLRRLIATTATDLGPDAPTLCDPWSVRDLLAHLVVRESRPDALPGVAAPVKALQRHTQSVQDRVAARDFSDLVGQVVDGPAPWWPTRLPLLDRMVNTAELAVHHEDMVRAQPDWQPTDLPQEVQAQLWRTVRMAGRMTYRGAPTGVVAVAHGHGRVALRRPPDDGGTVVLRGTPLELVLHAFGREDHARVVAEGSDADVAALASHRRRL</sequence>
<dbReference type="NCBIfam" id="TIGR03083">
    <property type="entry name" value="maleylpyruvate isomerase family mycothiol-dependent enzyme"/>
    <property type="match status" value="1"/>
</dbReference>
<protein>
    <submittedName>
        <fullName evidence="1">TIGR03085 family protein</fullName>
    </submittedName>
</protein>
<name>A0A5J6VAD8_9MICO</name>
<dbReference type="InterPro" id="IPR034660">
    <property type="entry name" value="DinB/YfiT-like"/>
</dbReference>
<dbReference type="AlphaFoldDB" id="A0A5J6VAD8"/>